<accession>A0ABQ5HQ97</accession>
<evidence type="ECO:0000313" key="2">
    <source>
        <dbReference type="Proteomes" id="UP001151760"/>
    </source>
</evidence>
<gene>
    <name evidence="1" type="ORF">Tco_1071177</name>
</gene>
<comment type="caution">
    <text evidence="1">The sequence shown here is derived from an EMBL/GenBank/DDBJ whole genome shotgun (WGS) entry which is preliminary data.</text>
</comment>
<organism evidence="1 2">
    <name type="scientific">Tanacetum coccineum</name>
    <dbReference type="NCBI Taxonomy" id="301880"/>
    <lineage>
        <taxon>Eukaryota</taxon>
        <taxon>Viridiplantae</taxon>
        <taxon>Streptophyta</taxon>
        <taxon>Embryophyta</taxon>
        <taxon>Tracheophyta</taxon>
        <taxon>Spermatophyta</taxon>
        <taxon>Magnoliopsida</taxon>
        <taxon>eudicotyledons</taxon>
        <taxon>Gunneridae</taxon>
        <taxon>Pentapetalae</taxon>
        <taxon>asterids</taxon>
        <taxon>campanulids</taxon>
        <taxon>Asterales</taxon>
        <taxon>Asteraceae</taxon>
        <taxon>Asteroideae</taxon>
        <taxon>Anthemideae</taxon>
        <taxon>Anthemidinae</taxon>
        <taxon>Tanacetum</taxon>
    </lineage>
</organism>
<sequence length="164" mass="17922">MLAPSGGGLILYQTYGNLYAMTAFGGNTHDLGLFGEELDKTTDLHQHLLRISTQKLETASQITRDAVTTHLKTASQDLQTTSECRSGLREFKTSCRSPSDDRISHPRSLTSSTTASIFFSSIDFSLSSSTTTCLLRWTKLVDAILLNASTFLFSPLGTCLMENS</sequence>
<reference evidence="1" key="1">
    <citation type="journal article" date="2022" name="Int. J. Mol. Sci.">
        <title>Draft Genome of Tanacetum Coccineum: Genomic Comparison of Closely Related Tanacetum-Family Plants.</title>
        <authorList>
            <person name="Yamashiro T."/>
            <person name="Shiraishi A."/>
            <person name="Nakayama K."/>
            <person name="Satake H."/>
        </authorList>
    </citation>
    <scope>NUCLEOTIDE SEQUENCE</scope>
</reference>
<reference evidence="1" key="2">
    <citation type="submission" date="2022-01" db="EMBL/GenBank/DDBJ databases">
        <authorList>
            <person name="Yamashiro T."/>
            <person name="Shiraishi A."/>
            <person name="Satake H."/>
            <person name="Nakayama K."/>
        </authorList>
    </citation>
    <scope>NUCLEOTIDE SEQUENCE</scope>
</reference>
<dbReference type="Proteomes" id="UP001151760">
    <property type="component" value="Unassembled WGS sequence"/>
</dbReference>
<protein>
    <submittedName>
        <fullName evidence="1">Uncharacterized protein</fullName>
    </submittedName>
</protein>
<keyword evidence="2" id="KW-1185">Reference proteome</keyword>
<evidence type="ECO:0000313" key="1">
    <source>
        <dbReference type="EMBL" id="GJT89460.1"/>
    </source>
</evidence>
<proteinExistence type="predicted"/>
<name>A0ABQ5HQ97_9ASTR</name>
<dbReference type="EMBL" id="BQNB010019826">
    <property type="protein sequence ID" value="GJT89460.1"/>
    <property type="molecule type" value="Genomic_DNA"/>
</dbReference>